<accession>A0A3R7EWY5</accession>
<comment type="caution">
    <text evidence="3">The sequence shown here is derived from an EMBL/GenBank/DDBJ whole genome shotgun (WGS) entry which is preliminary data.</text>
</comment>
<feature type="region of interest" description="Disordered" evidence="1">
    <location>
        <begin position="343"/>
        <end position="383"/>
    </location>
</feature>
<proteinExistence type="predicted"/>
<dbReference type="VEuPathDB" id="FungiDB:H257_18488"/>
<feature type="region of interest" description="Disordered" evidence="1">
    <location>
        <begin position="1"/>
        <end position="26"/>
    </location>
</feature>
<feature type="compositionally biased region" description="Basic and acidic residues" evidence="1">
    <location>
        <begin position="15"/>
        <end position="26"/>
    </location>
</feature>
<evidence type="ECO:0000313" key="5">
    <source>
        <dbReference type="Proteomes" id="UP000285712"/>
    </source>
</evidence>
<evidence type="ECO:0000313" key="3">
    <source>
        <dbReference type="EMBL" id="RHZ17392.1"/>
    </source>
</evidence>
<dbReference type="AlphaFoldDB" id="A0A3R7EWY5"/>
<protein>
    <submittedName>
        <fullName evidence="3">Uncharacterized protein</fullName>
    </submittedName>
</protein>
<evidence type="ECO:0000313" key="2">
    <source>
        <dbReference type="EMBL" id="RHY97885.1"/>
    </source>
</evidence>
<evidence type="ECO:0000256" key="1">
    <source>
        <dbReference type="SAM" id="MobiDB-lite"/>
    </source>
</evidence>
<organism evidence="3 4">
    <name type="scientific">Aphanomyces astaci</name>
    <name type="common">Crayfish plague agent</name>
    <dbReference type="NCBI Taxonomy" id="112090"/>
    <lineage>
        <taxon>Eukaryota</taxon>
        <taxon>Sar</taxon>
        <taxon>Stramenopiles</taxon>
        <taxon>Oomycota</taxon>
        <taxon>Saprolegniomycetes</taxon>
        <taxon>Saprolegniales</taxon>
        <taxon>Verrucalvaceae</taxon>
        <taxon>Aphanomyces</taxon>
    </lineage>
</organism>
<feature type="compositionally biased region" description="Polar residues" evidence="1">
    <location>
        <begin position="343"/>
        <end position="357"/>
    </location>
</feature>
<evidence type="ECO:0000313" key="4">
    <source>
        <dbReference type="Proteomes" id="UP000285430"/>
    </source>
</evidence>
<dbReference type="Proteomes" id="UP000285712">
    <property type="component" value="Unassembled WGS sequence"/>
</dbReference>
<feature type="region of interest" description="Disordered" evidence="1">
    <location>
        <begin position="579"/>
        <end position="616"/>
    </location>
</feature>
<reference evidence="4 5" key="1">
    <citation type="submission" date="2018-08" db="EMBL/GenBank/DDBJ databases">
        <title>Aphanomyces genome sequencing and annotation.</title>
        <authorList>
            <person name="Minardi D."/>
            <person name="Oidtmann B."/>
            <person name="Van Der Giezen M."/>
            <person name="Studholme D.J."/>
        </authorList>
    </citation>
    <scope>NUCLEOTIDE SEQUENCE [LARGE SCALE GENOMIC DNA]</scope>
    <source>
        <strain evidence="3 4">Da</strain>
        <strain evidence="2 5">Sv</strain>
    </source>
</reference>
<feature type="compositionally biased region" description="Polar residues" evidence="1">
    <location>
        <begin position="582"/>
        <end position="594"/>
    </location>
</feature>
<dbReference type="EMBL" id="QUTH01003773">
    <property type="protein sequence ID" value="RHZ17392.1"/>
    <property type="molecule type" value="Genomic_DNA"/>
</dbReference>
<dbReference type="Proteomes" id="UP000285430">
    <property type="component" value="Unassembled WGS sequence"/>
</dbReference>
<dbReference type="EMBL" id="QUTG01002037">
    <property type="protein sequence ID" value="RHY97885.1"/>
    <property type="molecule type" value="Genomic_DNA"/>
</dbReference>
<feature type="region of interest" description="Disordered" evidence="1">
    <location>
        <begin position="271"/>
        <end position="330"/>
    </location>
</feature>
<gene>
    <name evidence="2" type="ORF">DYB35_004824</name>
    <name evidence="3" type="ORF">DYB37_004833</name>
</gene>
<sequence length="616" mass="67328">MRREESTEATTPLTRDGDVMRRTFGEKKKPTRFIVTDAPDDPEVLFSPRNVERHGVSSIIGEHLDPSMPSRAQQGTQHVRIRQGKMEQKGRFTIIDLLPSSPKSDCDSHFDAAQFNYALSGNEGIPPGFDGSTVVSYSRCQAKYSSESVMVDMSVQYDPHSNVPLDRGHFHSSRHFTRDTCPTQHDEWVTALDGTPVTQFPSRHSRFFHPVEPTYYADALSGHWDAPSSKDTLSEGLLSQLIGQASENQRLLEDMVLQNDSILREFEKIHQNRPLQEPPSTGSLDHHPSERDSQDDDEAAASVPVFRFDARTTPGDSHGRSPSPKNAYVVTSPRQDMRPEFHFSSQHTSVASSTAPSSDIECDSDASPSIQASRPLPHVSLSKPNNNNSTICISSAQVVHGPSDPLTADDEPPPRFLTPGSEALEDMMISQALHLMSSFSVEANQTATHSTAATPPPPPPTFAGGGVIQQYNSFRPMYHTTANPPVMTGAASNWNTHVNTTKTTTLFPGAATYKQPNSSGSIQSHLTAPHQYLHISQSITTTTNGLGNVYTTNENNSLDVFQCLDPLCQPSSAAPSLGHAGSFTNVPPSNQHTTPFLRPSAPSKAPMEESPLFPFL</sequence>
<name>A0A3R7EWY5_APHAT</name>